<dbReference type="InterPro" id="IPR051579">
    <property type="entry name" value="DDR_Transcriptional_Reg"/>
</dbReference>
<dbReference type="PANTHER" id="PTHR23196:SF8">
    <property type="entry name" value="N-ACETYLTRANSFERASE"/>
    <property type="match status" value="1"/>
</dbReference>
<dbReference type="SUPFAM" id="SSF52113">
    <property type="entry name" value="BRCT domain"/>
    <property type="match status" value="2"/>
</dbReference>
<feature type="domain" description="BRCT" evidence="5">
    <location>
        <begin position="589"/>
        <end position="669"/>
    </location>
</feature>
<dbReference type="SUPFAM" id="SSF55729">
    <property type="entry name" value="Acyl-CoA N-acyltransferases (Nat)"/>
    <property type="match status" value="1"/>
</dbReference>
<sequence length="787" mass="86433">MTETDAPPSSSFSIGNCQVKINGNACVSEDDNQKLQISVLDAAKIVISVNRTSGRRTTRRTARHSGELCQTIPEGSSFLVLNPKNVDVQGKLLLQNVLKIYKEELPSMKFVATTGKESNFLEKCVLSGKYCTVVLKSNAMRGFGGVVAAISYQIIPADTQFAEIPVAAVRECYQHKGIGRLLFMELKRRLQNVGILTVFCWGDKVSEGFWLKQGFVTMAEVDTKGRARKLPIKADVRRAMCFPGCSTLLVAHLNKDISTPIDNLNATPPRLVPSCDLPHFCLVEPEKSVTKTSPTILIKTPGILEAKMCHASSRTNFPMEIDAYDPSAGQDVEPKHEVLKHSRGLQECEGTSPRGSGSLRYPEVAYQNVKDHAGKTSGIGASTSTDTDHKPFSCAGRRVKRKIHKDSAHSFDSKEANATHQGECSADTNEVPVCEEPQNANGSAICCGPASLEVGFHDPQERISLSGHTQQDAHVSSMLIIDNNPICLSVKEHPLVMLANIAEDTKKEHPFDSKEAKPAHQDDCYLYTCEDHVCEGSYNDFGASSAEVSYKFPQEQSGLADHAKENMSVSTMSPSDSNPPWVSSKEHPVILLMNIADDNKKKWLTKIVEDLGGSVSSYGSFSTHVVTGVARRTLNFCSALSVGAWIVSPKWLKESFREGRFIGELPFILEDEEYRLKYNSDLKDAVLRARASPRSLLKGYHVYLSSHIQPPVDVLSTIVGSCGGHLLEAIDEVKEPSKTIVVACEEDMEEAIMAAKEGMLIYNSDWLLSCVMRQQLDFEAPQFAESL</sequence>
<proteinExistence type="predicted"/>
<protein>
    <recommendedName>
        <fullName evidence="5">BRCT domain-containing protein</fullName>
    </recommendedName>
</protein>
<feature type="domain" description="BRCT" evidence="5">
    <location>
        <begin position="692"/>
        <end position="776"/>
    </location>
</feature>
<dbReference type="AlphaFoldDB" id="W1PBM6"/>
<dbReference type="OrthoDB" id="342264at2759"/>
<dbReference type="eggNOG" id="KOG2043">
    <property type="taxonomic scope" value="Eukaryota"/>
</dbReference>
<keyword evidence="7" id="KW-1185">Reference proteome</keyword>
<dbReference type="CDD" id="cd18432">
    <property type="entry name" value="BRCT_PAXIP1_rpt6_like"/>
    <property type="match status" value="1"/>
</dbReference>
<dbReference type="GO" id="GO:0016747">
    <property type="term" value="F:acyltransferase activity, transferring groups other than amino-acyl groups"/>
    <property type="evidence" value="ECO:0007669"/>
    <property type="project" value="InterPro"/>
</dbReference>
<organism evidence="6 7">
    <name type="scientific">Amborella trichopoda</name>
    <dbReference type="NCBI Taxonomy" id="13333"/>
    <lineage>
        <taxon>Eukaryota</taxon>
        <taxon>Viridiplantae</taxon>
        <taxon>Streptophyta</taxon>
        <taxon>Embryophyta</taxon>
        <taxon>Tracheophyta</taxon>
        <taxon>Spermatophyta</taxon>
        <taxon>Magnoliopsida</taxon>
        <taxon>Amborellales</taxon>
        <taxon>Amborellaceae</taxon>
        <taxon>Amborella</taxon>
    </lineage>
</organism>
<gene>
    <name evidence="6" type="ORF">AMTR_s00053p00154080</name>
</gene>
<evidence type="ECO:0000313" key="7">
    <source>
        <dbReference type="Proteomes" id="UP000017836"/>
    </source>
</evidence>
<dbReference type="Pfam" id="PF16589">
    <property type="entry name" value="BRCT_2"/>
    <property type="match status" value="1"/>
</dbReference>
<dbReference type="HOGENOM" id="CLU_019761_2_0_1"/>
<dbReference type="Gramene" id="ERN05104">
    <property type="protein sequence ID" value="ERN05104"/>
    <property type="gene ID" value="AMTR_s00053p00154080"/>
</dbReference>
<reference evidence="7" key="1">
    <citation type="journal article" date="2013" name="Science">
        <title>The Amborella genome and the evolution of flowering plants.</title>
        <authorList>
            <consortium name="Amborella Genome Project"/>
        </authorList>
    </citation>
    <scope>NUCLEOTIDE SEQUENCE [LARGE SCALE GENOMIC DNA]</scope>
</reference>
<dbReference type="Proteomes" id="UP000017836">
    <property type="component" value="Unassembled WGS sequence"/>
</dbReference>
<dbReference type="Pfam" id="PF00533">
    <property type="entry name" value="BRCT"/>
    <property type="match status" value="1"/>
</dbReference>
<keyword evidence="2" id="KW-0227">DNA damage</keyword>
<evidence type="ECO:0000256" key="4">
    <source>
        <dbReference type="SAM" id="MobiDB-lite"/>
    </source>
</evidence>
<dbReference type="STRING" id="13333.W1PBM6"/>
<dbReference type="InterPro" id="IPR000182">
    <property type="entry name" value="GNAT_dom"/>
</dbReference>
<dbReference type="InterPro" id="IPR001357">
    <property type="entry name" value="BRCT_dom"/>
</dbReference>
<dbReference type="PANTHER" id="PTHR23196">
    <property type="entry name" value="PAX TRANSCRIPTION ACTIVATION DOMAIN INTERACTING PROTEIN"/>
    <property type="match status" value="1"/>
</dbReference>
<dbReference type="GO" id="GO:0005634">
    <property type="term" value="C:nucleus"/>
    <property type="evidence" value="ECO:0007669"/>
    <property type="project" value="UniProtKB-SubCell"/>
</dbReference>
<dbReference type="Pfam" id="PF00583">
    <property type="entry name" value="Acetyltransf_1"/>
    <property type="match status" value="1"/>
</dbReference>
<dbReference type="InterPro" id="IPR036420">
    <property type="entry name" value="BRCT_dom_sf"/>
</dbReference>
<evidence type="ECO:0000256" key="1">
    <source>
        <dbReference type="ARBA" id="ARBA00004123"/>
    </source>
</evidence>
<evidence type="ECO:0000313" key="6">
    <source>
        <dbReference type="EMBL" id="ERN05104.1"/>
    </source>
</evidence>
<dbReference type="PROSITE" id="PS50172">
    <property type="entry name" value="BRCT"/>
    <property type="match status" value="2"/>
</dbReference>
<accession>W1PBM6</accession>
<dbReference type="SMART" id="SM00292">
    <property type="entry name" value="BRCT"/>
    <property type="match status" value="2"/>
</dbReference>
<evidence type="ECO:0000256" key="2">
    <source>
        <dbReference type="ARBA" id="ARBA00022763"/>
    </source>
</evidence>
<evidence type="ECO:0000256" key="3">
    <source>
        <dbReference type="ARBA" id="ARBA00023242"/>
    </source>
</evidence>
<dbReference type="OMA" id="MFLERCV"/>
<dbReference type="EMBL" id="KI394012">
    <property type="protein sequence ID" value="ERN05104.1"/>
    <property type="molecule type" value="Genomic_DNA"/>
</dbReference>
<keyword evidence="3" id="KW-0539">Nucleus</keyword>
<dbReference type="Gene3D" id="3.40.630.30">
    <property type="match status" value="1"/>
</dbReference>
<name>W1PBM6_AMBTC</name>
<feature type="region of interest" description="Disordered" evidence="4">
    <location>
        <begin position="340"/>
        <end position="359"/>
    </location>
</feature>
<dbReference type="InterPro" id="IPR016181">
    <property type="entry name" value="Acyl_CoA_acyltransferase"/>
</dbReference>
<dbReference type="Gene3D" id="3.40.50.10190">
    <property type="entry name" value="BRCT domain"/>
    <property type="match status" value="2"/>
</dbReference>
<dbReference type="GO" id="GO:0006974">
    <property type="term" value="P:DNA damage response"/>
    <property type="evidence" value="ECO:0007669"/>
    <property type="project" value="UniProtKB-KW"/>
</dbReference>
<comment type="subcellular location">
    <subcellularLocation>
        <location evidence="1">Nucleus</location>
    </subcellularLocation>
</comment>
<evidence type="ECO:0000259" key="5">
    <source>
        <dbReference type="PROSITE" id="PS50172"/>
    </source>
</evidence>
<dbReference type="CDD" id="cd04301">
    <property type="entry name" value="NAT_SF"/>
    <property type="match status" value="1"/>
</dbReference>